<accession>A0A0A9EAI2</accession>
<name>A0A0A9EAI2_ARUDO</name>
<evidence type="ECO:0000313" key="2">
    <source>
        <dbReference type="EMBL" id="JAD94925.1"/>
    </source>
</evidence>
<reference evidence="2" key="1">
    <citation type="submission" date="2014-09" db="EMBL/GenBank/DDBJ databases">
        <authorList>
            <person name="Magalhaes I.L.F."/>
            <person name="Oliveira U."/>
            <person name="Santos F.R."/>
            <person name="Vidigal T.H.D.A."/>
            <person name="Brescovit A.D."/>
            <person name="Santos A.J."/>
        </authorList>
    </citation>
    <scope>NUCLEOTIDE SEQUENCE</scope>
    <source>
        <tissue evidence="2">Shoot tissue taken approximately 20 cm above the soil surface</tissue>
    </source>
</reference>
<sequence length="72" mass="8098">MGGGGVEPHEEGHRRHLRRPLPLDRRQAGPLLLRRHPLPPEPSRDVAEADEAGQGGRAQHHRDVRILERARA</sequence>
<reference evidence="2" key="2">
    <citation type="journal article" date="2015" name="Data Brief">
        <title>Shoot transcriptome of the giant reed, Arundo donax.</title>
        <authorList>
            <person name="Barrero R.A."/>
            <person name="Guerrero F.D."/>
            <person name="Moolhuijzen P."/>
            <person name="Goolsby J.A."/>
            <person name="Tidwell J."/>
            <person name="Bellgard S.E."/>
            <person name="Bellgard M.I."/>
        </authorList>
    </citation>
    <scope>NUCLEOTIDE SEQUENCE</scope>
    <source>
        <tissue evidence="2">Shoot tissue taken approximately 20 cm above the soil surface</tissue>
    </source>
</reference>
<protein>
    <submittedName>
        <fullName evidence="2">Uncharacterized protein</fullName>
    </submittedName>
</protein>
<dbReference type="EMBL" id="GBRH01202970">
    <property type="protein sequence ID" value="JAD94925.1"/>
    <property type="molecule type" value="Transcribed_RNA"/>
</dbReference>
<proteinExistence type="predicted"/>
<evidence type="ECO:0000256" key="1">
    <source>
        <dbReference type="SAM" id="MobiDB-lite"/>
    </source>
</evidence>
<dbReference type="AlphaFoldDB" id="A0A0A9EAI2"/>
<organism evidence="2">
    <name type="scientific">Arundo donax</name>
    <name type="common">Giant reed</name>
    <name type="synonym">Donax arundinaceus</name>
    <dbReference type="NCBI Taxonomy" id="35708"/>
    <lineage>
        <taxon>Eukaryota</taxon>
        <taxon>Viridiplantae</taxon>
        <taxon>Streptophyta</taxon>
        <taxon>Embryophyta</taxon>
        <taxon>Tracheophyta</taxon>
        <taxon>Spermatophyta</taxon>
        <taxon>Magnoliopsida</taxon>
        <taxon>Liliopsida</taxon>
        <taxon>Poales</taxon>
        <taxon>Poaceae</taxon>
        <taxon>PACMAD clade</taxon>
        <taxon>Arundinoideae</taxon>
        <taxon>Arundineae</taxon>
        <taxon>Arundo</taxon>
    </lineage>
</organism>
<feature type="region of interest" description="Disordered" evidence="1">
    <location>
        <begin position="1"/>
        <end position="72"/>
    </location>
</feature>